<feature type="domain" description="Protein kinase" evidence="6">
    <location>
        <begin position="1"/>
        <end position="267"/>
    </location>
</feature>
<dbReference type="InterPro" id="IPR011009">
    <property type="entry name" value="Kinase-like_dom_sf"/>
</dbReference>
<dbReference type="KEGG" id="samy:DB32_007378"/>
<evidence type="ECO:0000256" key="5">
    <source>
        <dbReference type="SAM" id="MobiDB-lite"/>
    </source>
</evidence>
<keyword evidence="3 7" id="KW-0418">Kinase</keyword>
<dbReference type="GO" id="GO:0004674">
    <property type="term" value="F:protein serine/threonine kinase activity"/>
    <property type="evidence" value="ECO:0007669"/>
    <property type="project" value="UniProtKB-KW"/>
</dbReference>
<feature type="compositionally biased region" description="Low complexity" evidence="5">
    <location>
        <begin position="473"/>
        <end position="490"/>
    </location>
</feature>
<evidence type="ECO:0000313" key="8">
    <source>
        <dbReference type="Proteomes" id="UP000034883"/>
    </source>
</evidence>
<dbReference type="PANTHER" id="PTHR43289:SF6">
    <property type="entry name" value="SERINE_THREONINE-PROTEIN KINASE NEKL-3"/>
    <property type="match status" value="1"/>
</dbReference>
<sequence>MASVYLAQLRGNNQFAKWAALKVVHPRHAGNDRFRKMFITEARIVAQIDHPNVATVFDCGEDSGTYYLAMEYLSGQTLRKVAQQAVLRDRPVPLPLAARIVADAASGLHAAHELKNEHGESAGIVHRDVSPHNIFVLYGGGTKVMDFGIAFSNERSDDEHTEIDELKGKIAYMSPEQLQRFPIDRRSDVFSLGIVLWELVTGSRLFKRRTEGEVALALMRGEIEAPSTVRHECPPELDRIVLKALAKKPEDRYETAADFAADLEEFIISTGRAAGAQMVREYMHELFADEIEEHSTSLRKASEIVKQVESSEHELTTTTTSQDVPTIEIASVRPPAAPERGSRPLVWLVAGVVIAASGLGVWRALQWADAANASAASGASEVHVASPPPETSPEAAAPAAPQVTDEVAASAADVEAARDDDPEAPQLAADGPSDVRARRPRARGGAQRSPVSSAPAAAPVVREAPREERVERAPSAPAASGGPRPMTEFE</sequence>
<keyword evidence="2" id="KW-0547">Nucleotide-binding</keyword>
<keyword evidence="8" id="KW-1185">Reference proteome</keyword>
<keyword evidence="7" id="KW-0723">Serine/threonine-protein kinase</keyword>
<dbReference type="InterPro" id="IPR008266">
    <property type="entry name" value="Tyr_kinase_AS"/>
</dbReference>
<dbReference type="GO" id="GO:0005524">
    <property type="term" value="F:ATP binding"/>
    <property type="evidence" value="ECO:0007669"/>
    <property type="project" value="UniProtKB-KW"/>
</dbReference>
<evidence type="ECO:0000256" key="4">
    <source>
        <dbReference type="ARBA" id="ARBA00022840"/>
    </source>
</evidence>
<evidence type="ECO:0000256" key="1">
    <source>
        <dbReference type="ARBA" id="ARBA00022679"/>
    </source>
</evidence>
<dbReference type="Proteomes" id="UP000034883">
    <property type="component" value="Chromosome"/>
</dbReference>
<gene>
    <name evidence="7" type="ORF">DB32_007378</name>
</gene>
<feature type="region of interest" description="Disordered" evidence="5">
    <location>
        <begin position="381"/>
        <end position="490"/>
    </location>
</feature>
<evidence type="ECO:0000256" key="2">
    <source>
        <dbReference type="ARBA" id="ARBA00022741"/>
    </source>
</evidence>
<dbReference type="SUPFAM" id="SSF56112">
    <property type="entry name" value="Protein kinase-like (PK-like)"/>
    <property type="match status" value="1"/>
</dbReference>
<keyword evidence="4" id="KW-0067">ATP-binding</keyword>
<reference evidence="7 8" key="1">
    <citation type="submission" date="2015-03" db="EMBL/GenBank/DDBJ databases">
        <title>Genome assembly of Sandaracinus amylolyticus DSM 53668.</title>
        <authorList>
            <person name="Sharma G."/>
            <person name="Subramanian S."/>
        </authorList>
    </citation>
    <scope>NUCLEOTIDE SEQUENCE [LARGE SCALE GENOMIC DNA]</scope>
    <source>
        <strain evidence="7 8">DSM 53668</strain>
    </source>
</reference>
<protein>
    <submittedName>
        <fullName evidence="7">Serine/threonine protein kinase</fullName>
    </submittedName>
</protein>
<dbReference type="Pfam" id="PF00069">
    <property type="entry name" value="Pkinase"/>
    <property type="match status" value="1"/>
</dbReference>
<feature type="compositionally biased region" description="Low complexity" evidence="5">
    <location>
        <begin position="392"/>
        <end position="414"/>
    </location>
</feature>
<keyword evidence="1" id="KW-0808">Transferase</keyword>
<dbReference type="PROSITE" id="PS00109">
    <property type="entry name" value="PROTEIN_KINASE_TYR"/>
    <property type="match status" value="1"/>
</dbReference>
<dbReference type="STRING" id="927083.DB32_007378"/>
<name>A0A0F6SHD0_9BACT</name>
<dbReference type="Gene3D" id="1.10.510.10">
    <property type="entry name" value="Transferase(Phosphotransferase) domain 1"/>
    <property type="match status" value="1"/>
</dbReference>
<feature type="compositionally biased region" description="Basic and acidic residues" evidence="5">
    <location>
        <begin position="463"/>
        <end position="472"/>
    </location>
</feature>
<dbReference type="PANTHER" id="PTHR43289">
    <property type="entry name" value="MITOGEN-ACTIVATED PROTEIN KINASE KINASE KINASE 20-RELATED"/>
    <property type="match status" value="1"/>
</dbReference>
<dbReference type="PROSITE" id="PS50011">
    <property type="entry name" value="PROTEIN_KINASE_DOM"/>
    <property type="match status" value="1"/>
</dbReference>
<dbReference type="CDD" id="cd14014">
    <property type="entry name" value="STKc_PknB_like"/>
    <property type="match status" value="1"/>
</dbReference>
<evidence type="ECO:0000259" key="6">
    <source>
        <dbReference type="PROSITE" id="PS50011"/>
    </source>
</evidence>
<dbReference type="Gene3D" id="3.30.200.20">
    <property type="entry name" value="Phosphorylase Kinase, domain 1"/>
    <property type="match status" value="1"/>
</dbReference>
<feature type="compositionally biased region" description="Low complexity" evidence="5">
    <location>
        <begin position="443"/>
        <end position="462"/>
    </location>
</feature>
<evidence type="ECO:0000256" key="3">
    <source>
        <dbReference type="ARBA" id="ARBA00022777"/>
    </source>
</evidence>
<dbReference type="InterPro" id="IPR000719">
    <property type="entry name" value="Prot_kinase_dom"/>
</dbReference>
<accession>A0A0F6SHD0</accession>
<organism evidence="7 8">
    <name type="scientific">Sandaracinus amylolyticus</name>
    <dbReference type="NCBI Taxonomy" id="927083"/>
    <lineage>
        <taxon>Bacteria</taxon>
        <taxon>Pseudomonadati</taxon>
        <taxon>Myxococcota</taxon>
        <taxon>Polyangia</taxon>
        <taxon>Polyangiales</taxon>
        <taxon>Sandaracinaceae</taxon>
        <taxon>Sandaracinus</taxon>
    </lineage>
</organism>
<dbReference type="AlphaFoldDB" id="A0A0F6SHD0"/>
<dbReference type="EMBL" id="CP011125">
    <property type="protein sequence ID" value="AKF10229.1"/>
    <property type="molecule type" value="Genomic_DNA"/>
</dbReference>
<evidence type="ECO:0000313" key="7">
    <source>
        <dbReference type="EMBL" id="AKF10229.1"/>
    </source>
</evidence>
<proteinExistence type="predicted"/>